<dbReference type="PROSITE" id="PS50835">
    <property type="entry name" value="IG_LIKE"/>
    <property type="match status" value="2"/>
</dbReference>
<accession>A0A6J2RC03</accession>
<name>A0A6J2RC03_COTGO</name>
<feature type="region of interest" description="Disordered" evidence="1">
    <location>
        <begin position="278"/>
        <end position="299"/>
    </location>
</feature>
<dbReference type="InterPro" id="IPR013783">
    <property type="entry name" value="Ig-like_fold"/>
</dbReference>
<keyword evidence="2" id="KW-0472">Membrane</keyword>
<evidence type="ECO:0000256" key="2">
    <source>
        <dbReference type="SAM" id="Phobius"/>
    </source>
</evidence>
<dbReference type="PANTHER" id="PTHR46484:SF1">
    <property type="entry name" value="SCHWANN CELL MYELIN PROTEIN-RELATED"/>
    <property type="match status" value="1"/>
</dbReference>
<evidence type="ECO:0000313" key="5">
    <source>
        <dbReference type="RefSeq" id="XP_029306962.1"/>
    </source>
</evidence>
<feature type="compositionally biased region" description="Polar residues" evidence="1">
    <location>
        <begin position="219"/>
        <end position="239"/>
    </location>
</feature>
<sequence>MQQLIWQDEPVTVTLIQEKEPGMEGGSVIVECAANCNPQPHKYTWLKRQKGLINKISSTERRKPFHNITRDTSLSCIAYNDIGTGKSDWLDLEVQYAPEILPESSCHLTGEVLKCVCQAEASPNASIHWTINGNNNLTSSFIFVSTNKKNVVSGEISAAAQNQSNISCTATNSLGSNTKQLSVLSKTSSLYMWLMALLLGLLFGCAMFIYREYSKNRPQRPQSISVNVQEEHSNTNIQRSQDEDTQSNPYTPESNPEVDEPSCIYNNELVEEIRRPTIAQRHKNNRTAPQREGEIQPLEKSGVDCNTDVYLNC</sequence>
<evidence type="ECO:0000256" key="1">
    <source>
        <dbReference type="SAM" id="MobiDB-lite"/>
    </source>
</evidence>
<dbReference type="PANTHER" id="PTHR46484">
    <property type="entry name" value="SI:CH211-171H4.5-RELATED"/>
    <property type="match status" value="1"/>
</dbReference>
<dbReference type="RefSeq" id="XP_029306962.1">
    <property type="nucleotide sequence ID" value="XM_029451102.1"/>
</dbReference>
<dbReference type="Pfam" id="PF07679">
    <property type="entry name" value="I-set"/>
    <property type="match status" value="1"/>
</dbReference>
<dbReference type="SUPFAM" id="SSF48726">
    <property type="entry name" value="Immunoglobulin"/>
    <property type="match status" value="1"/>
</dbReference>
<dbReference type="GeneID" id="115020990"/>
<keyword evidence="2" id="KW-0812">Transmembrane</keyword>
<organism evidence="4 5">
    <name type="scientific">Cottoperca gobio</name>
    <name type="common">Frogmouth</name>
    <name type="synonym">Aphritis gobio</name>
    <dbReference type="NCBI Taxonomy" id="56716"/>
    <lineage>
        <taxon>Eukaryota</taxon>
        <taxon>Metazoa</taxon>
        <taxon>Chordata</taxon>
        <taxon>Craniata</taxon>
        <taxon>Vertebrata</taxon>
        <taxon>Euteleostomi</taxon>
        <taxon>Actinopterygii</taxon>
        <taxon>Neopterygii</taxon>
        <taxon>Teleostei</taxon>
        <taxon>Neoteleostei</taxon>
        <taxon>Acanthomorphata</taxon>
        <taxon>Eupercaria</taxon>
        <taxon>Perciformes</taxon>
        <taxon>Notothenioidei</taxon>
        <taxon>Bovichtidae</taxon>
        <taxon>Cottoperca</taxon>
    </lineage>
</organism>
<keyword evidence="2" id="KW-1133">Transmembrane helix</keyword>
<protein>
    <submittedName>
        <fullName evidence="5">CD166 antigen homolog</fullName>
    </submittedName>
</protein>
<reference evidence="5" key="1">
    <citation type="submission" date="2025-08" db="UniProtKB">
        <authorList>
            <consortium name="RefSeq"/>
        </authorList>
    </citation>
    <scope>IDENTIFICATION</scope>
</reference>
<dbReference type="Proteomes" id="UP000504630">
    <property type="component" value="Chromosome 16"/>
</dbReference>
<dbReference type="KEGG" id="cgob:115020990"/>
<feature type="region of interest" description="Disordered" evidence="1">
    <location>
        <begin position="219"/>
        <end position="262"/>
    </location>
</feature>
<feature type="transmembrane region" description="Helical" evidence="2">
    <location>
        <begin position="190"/>
        <end position="210"/>
    </location>
</feature>
<feature type="domain" description="Ig-like" evidence="3">
    <location>
        <begin position="98"/>
        <end position="182"/>
    </location>
</feature>
<dbReference type="InParanoid" id="A0A6J2RC03"/>
<evidence type="ECO:0000259" key="3">
    <source>
        <dbReference type="PROSITE" id="PS50835"/>
    </source>
</evidence>
<evidence type="ECO:0000313" key="4">
    <source>
        <dbReference type="Proteomes" id="UP000504630"/>
    </source>
</evidence>
<feature type="domain" description="Ig-like" evidence="3">
    <location>
        <begin position="10"/>
        <end position="93"/>
    </location>
</feature>
<gene>
    <name evidence="5" type="primary">LOC115020990</name>
</gene>
<dbReference type="InterPro" id="IPR036179">
    <property type="entry name" value="Ig-like_dom_sf"/>
</dbReference>
<dbReference type="Gene3D" id="2.60.40.10">
    <property type="entry name" value="Immunoglobulins"/>
    <property type="match status" value="2"/>
</dbReference>
<keyword evidence="4" id="KW-1185">Reference proteome</keyword>
<dbReference type="InterPro" id="IPR013098">
    <property type="entry name" value="Ig_I-set"/>
</dbReference>
<dbReference type="InterPro" id="IPR007110">
    <property type="entry name" value="Ig-like_dom"/>
</dbReference>
<dbReference type="AlphaFoldDB" id="A0A6J2RC03"/>
<proteinExistence type="predicted"/>
<dbReference type="OrthoDB" id="8932797at2759"/>